<name>A0A6J4RG74_9ACTN</name>
<reference evidence="2" key="1">
    <citation type="submission" date="2020-02" db="EMBL/GenBank/DDBJ databases">
        <authorList>
            <person name="Meier V. D."/>
        </authorList>
    </citation>
    <scope>NUCLEOTIDE SEQUENCE</scope>
    <source>
        <strain evidence="2">AVDCRST_MAG28</strain>
    </source>
</reference>
<sequence>MRHPKGPDIVLLDGEKVDGRDEKFPSAEEKER</sequence>
<dbReference type="EMBL" id="CADCVE010000107">
    <property type="protein sequence ID" value="CAA9466713.1"/>
    <property type="molecule type" value="Genomic_DNA"/>
</dbReference>
<organism evidence="2">
    <name type="scientific">uncultured Rubrobacteraceae bacterium</name>
    <dbReference type="NCBI Taxonomy" id="349277"/>
    <lineage>
        <taxon>Bacteria</taxon>
        <taxon>Bacillati</taxon>
        <taxon>Actinomycetota</taxon>
        <taxon>Rubrobacteria</taxon>
        <taxon>Rubrobacterales</taxon>
        <taxon>Rubrobacteraceae</taxon>
        <taxon>environmental samples</taxon>
    </lineage>
</organism>
<gene>
    <name evidence="2" type="ORF">AVDCRST_MAG28-4170</name>
</gene>
<accession>A0A6J4RG74</accession>
<evidence type="ECO:0000256" key="1">
    <source>
        <dbReference type="SAM" id="MobiDB-lite"/>
    </source>
</evidence>
<proteinExistence type="predicted"/>
<evidence type="ECO:0000313" key="2">
    <source>
        <dbReference type="EMBL" id="CAA9466713.1"/>
    </source>
</evidence>
<feature type="compositionally biased region" description="Basic and acidic residues" evidence="1">
    <location>
        <begin position="13"/>
        <end position="32"/>
    </location>
</feature>
<feature type="region of interest" description="Disordered" evidence="1">
    <location>
        <begin position="1"/>
        <end position="32"/>
    </location>
</feature>
<dbReference type="AlphaFoldDB" id="A0A6J4RG74"/>
<protein>
    <submittedName>
        <fullName evidence="2">Uncharacterized protein</fullName>
    </submittedName>
</protein>